<dbReference type="GO" id="GO:0003677">
    <property type="term" value="F:DNA binding"/>
    <property type="evidence" value="ECO:0007669"/>
    <property type="project" value="InterPro"/>
</dbReference>
<evidence type="ECO:0000256" key="2">
    <source>
        <dbReference type="SAM" id="Phobius"/>
    </source>
</evidence>
<gene>
    <name evidence="3" type="ORF">G6W59_03840</name>
</gene>
<feature type="transmembrane region" description="Helical" evidence="2">
    <location>
        <begin position="122"/>
        <end position="142"/>
    </location>
</feature>
<evidence type="ECO:0000256" key="1">
    <source>
        <dbReference type="SAM" id="MobiDB-lite"/>
    </source>
</evidence>
<keyword evidence="4" id="KW-1185">Reference proteome</keyword>
<dbReference type="SUPFAM" id="SSF47413">
    <property type="entry name" value="lambda repressor-like DNA-binding domains"/>
    <property type="match status" value="1"/>
</dbReference>
<organism evidence="3 4">
    <name type="scientific">Streptomyces odorifer</name>
    <dbReference type="NCBI Taxonomy" id="53450"/>
    <lineage>
        <taxon>Bacteria</taxon>
        <taxon>Bacillati</taxon>
        <taxon>Actinomycetota</taxon>
        <taxon>Actinomycetes</taxon>
        <taxon>Kitasatosporales</taxon>
        <taxon>Streptomycetaceae</taxon>
        <taxon>Streptomyces</taxon>
        <taxon>Streptomyces albidoflavus group</taxon>
    </lineage>
</organism>
<dbReference type="AlphaFoldDB" id="A0A7Y6C5L2"/>
<feature type="region of interest" description="Disordered" evidence="1">
    <location>
        <begin position="93"/>
        <end position="114"/>
    </location>
</feature>
<dbReference type="InterPro" id="IPR001387">
    <property type="entry name" value="Cro/C1-type_HTH"/>
</dbReference>
<evidence type="ECO:0000313" key="4">
    <source>
        <dbReference type="Proteomes" id="UP000540128"/>
    </source>
</evidence>
<comment type="caution">
    <text evidence="3">The sequence shown here is derived from an EMBL/GenBank/DDBJ whole genome shotgun (WGS) entry which is preliminary data.</text>
</comment>
<dbReference type="CDD" id="cd00093">
    <property type="entry name" value="HTH_XRE"/>
    <property type="match status" value="1"/>
</dbReference>
<keyword evidence="2" id="KW-0472">Membrane</keyword>
<dbReference type="EMBL" id="JAANNT010000002">
    <property type="protein sequence ID" value="NUV27482.1"/>
    <property type="molecule type" value="Genomic_DNA"/>
</dbReference>
<dbReference type="RefSeq" id="WP_030695851.1">
    <property type="nucleotide sequence ID" value="NZ_JAANNT010000002.1"/>
</dbReference>
<evidence type="ECO:0000313" key="3">
    <source>
        <dbReference type="EMBL" id="NUV27482.1"/>
    </source>
</evidence>
<keyword evidence="2" id="KW-1133">Transmembrane helix</keyword>
<dbReference type="Proteomes" id="UP000540128">
    <property type="component" value="Unassembled WGS sequence"/>
</dbReference>
<reference evidence="3 4" key="1">
    <citation type="submission" date="2020-03" db="EMBL/GenBank/DDBJ databases">
        <title>Complete genome sequence of sixteen Streptomyces strains facilitates identification of candidate genes involved in plant growth-promotion in grain legumes and cereals.</title>
        <authorList>
            <person name="Gopalakrishnan S."/>
            <person name="Thakur V."/>
            <person name="Saxena R."/>
            <person name="Vadlamudi S."/>
            <person name="Purohit S."/>
            <person name="Kumar V."/>
            <person name="Rathore A."/>
            <person name="Chitikineni A."/>
            <person name="Varshney R.K."/>
        </authorList>
    </citation>
    <scope>NUCLEOTIDE SEQUENCE [LARGE SCALE GENOMIC DNA]</scope>
    <source>
        <strain evidence="3 4">KAI-180</strain>
    </source>
</reference>
<dbReference type="Pfam" id="PF10901">
    <property type="entry name" value="DUF2690"/>
    <property type="match status" value="1"/>
</dbReference>
<dbReference type="InterPro" id="IPR021224">
    <property type="entry name" value="DUF2690"/>
</dbReference>
<dbReference type="InterPro" id="IPR010982">
    <property type="entry name" value="Lambda_DNA-bd_dom_sf"/>
</dbReference>
<dbReference type="Pfam" id="PF13560">
    <property type="entry name" value="HTH_31"/>
    <property type="match status" value="1"/>
</dbReference>
<proteinExistence type="predicted"/>
<sequence>MTDDATPPECRRLLGELRSLRERSGHSLAALAAATPYSKSSWGRYLSGAQPVPRAAVVALCQVAGERPGRLLALWELADAEWSGRGACTILEQAGPSGVPADPPEPDAAAEPVARSPRRRRAWWLLAAGAVMAVVAGAGAGVKELVERAPLAAASEPGTGPWRQDGPLVHGCTGPECDGLAPGAMGCDRADAVVTLAEHRTEEGRRVQVRYGRHCRALWARASGLRAGDRFALRLPGAPARTAGPVGEEEAAGYLATLMTGLPEPGAAAGATACLLPVHGREECAPVR</sequence>
<name>A0A7Y6C5L2_9ACTN</name>
<keyword evidence="2" id="KW-0812">Transmembrane</keyword>
<protein>
    <submittedName>
        <fullName evidence="3">Helix-turn-helix domain-containing protein</fullName>
    </submittedName>
</protein>
<accession>A0A7Y6C5L2</accession>